<protein>
    <submittedName>
        <fullName evidence="2">DUF5995 family protein</fullName>
    </submittedName>
</protein>
<sequence>MPNQNINTIDDVINALNQIITSSEKDESPLGYFAALYLQVTLRVQEGIKNNEFQNGPRMEKLDVIFAKRYIDAYTFYQVGKPVTLSWLKAFGFSYNWRPIVLQHLLIGMNAHINLDLGIAAAEVSKGHDIEDLHHDFNKINEILASMVDQVEKDLTSIWRPLKSIIKWTKKADSFLIDFSMEKARDGAWKYAKSIAGLSGNDLQKMIQKRDQKVAKIANLIINPGLIINLLFFLIRLGERGSVSEKIKILTNKHTSSPS</sequence>
<dbReference type="Pfam" id="PF19458">
    <property type="entry name" value="DUF5995"/>
    <property type="match status" value="1"/>
</dbReference>
<organism evidence="2 3">
    <name type="scientific">Aquimarina hainanensis</name>
    <dbReference type="NCBI Taxonomy" id="1578017"/>
    <lineage>
        <taxon>Bacteria</taxon>
        <taxon>Pseudomonadati</taxon>
        <taxon>Bacteroidota</taxon>
        <taxon>Flavobacteriia</taxon>
        <taxon>Flavobacteriales</taxon>
        <taxon>Flavobacteriaceae</taxon>
        <taxon>Aquimarina</taxon>
    </lineage>
</organism>
<evidence type="ECO:0000256" key="1">
    <source>
        <dbReference type="SAM" id="Phobius"/>
    </source>
</evidence>
<keyword evidence="1" id="KW-1133">Transmembrane helix</keyword>
<dbReference type="RefSeq" id="WP_176030116.1">
    <property type="nucleotide sequence ID" value="NZ_JBHSJV010000001.1"/>
</dbReference>
<accession>A0ABW5NBF4</accession>
<evidence type="ECO:0000313" key="3">
    <source>
        <dbReference type="Proteomes" id="UP001597459"/>
    </source>
</evidence>
<dbReference type="InterPro" id="IPR046037">
    <property type="entry name" value="DUF5995"/>
</dbReference>
<comment type="caution">
    <text evidence="2">The sequence shown here is derived from an EMBL/GenBank/DDBJ whole genome shotgun (WGS) entry which is preliminary data.</text>
</comment>
<name>A0ABW5NBF4_9FLAO</name>
<evidence type="ECO:0000313" key="2">
    <source>
        <dbReference type="EMBL" id="MFD2592907.1"/>
    </source>
</evidence>
<reference evidence="3" key="1">
    <citation type="journal article" date="2019" name="Int. J. Syst. Evol. Microbiol.">
        <title>The Global Catalogue of Microorganisms (GCM) 10K type strain sequencing project: providing services to taxonomists for standard genome sequencing and annotation.</title>
        <authorList>
            <consortium name="The Broad Institute Genomics Platform"/>
            <consortium name="The Broad Institute Genome Sequencing Center for Infectious Disease"/>
            <person name="Wu L."/>
            <person name="Ma J."/>
        </authorList>
    </citation>
    <scope>NUCLEOTIDE SEQUENCE [LARGE SCALE GENOMIC DNA]</scope>
    <source>
        <strain evidence="3">KCTC 42423</strain>
    </source>
</reference>
<dbReference type="Proteomes" id="UP001597459">
    <property type="component" value="Unassembled WGS sequence"/>
</dbReference>
<feature type="transmembrane region" description="Helical" evidence="1">
    <location>
        <begin position="214"/>
        <end position="235"/>
    </location>
</feature>
<gene>
    <name evidence="2" type="ORF">ACFSTE_18865</name>
</gene>
<dbReference type="EMBL" id="JBHULX010000039">
    <property type="protein sequence ID" value="MFD2592907.1"/>
    <property type="molecule type" value="Genomic_DNA"/>
</dbReference>
<keyword evidence="3" id="KW-1185">Reference proteome</keyword>
<keyword evidence="1" id="KW-0472">Membrane</keyword>
<keyword evidence="1" id="KW-0812">Transmembrane</keyword>
<proteinExistence type="predicted"/>